<comment type="caution">
    <text evidence="1">The sequence shown here is derived from an EMBL/GenBank/DDBJ whole genome shotgun (WGS) entry which is preliminary data.</text>
</comment>
<dbReference type="EMBL" id="VRUR01000001">
    <property type="protein sequence ID" value="TXN37185.1"/>
    <property type="molecule type" value="Genomic_DNA"/>
</dbReference>
<sequence>MAEHMPTHHRFVSEWSSGKFIAWTAQIGPHCKTYIIGILDKKQHPEQSYKSCLGILHLAKKVGDQRLENACKRALDYGAYNYNMVEHILRNGWDDIEENPGEHIEVPNHDNIRGGDYYK</sequence>
<dbReference type="AlphaFoldDB" id="A0A5C8V5Q4"/>
<name>A0A5C8V5Q4_9FLAO</name>
<reference evidence="1 2" key="1">
    <citation type="submission" date="2019-08" db="EMBL/GenBank/DDBJ databases">
        <title>Professor.</title>
        <authorList>
            <person name="Park J.S."/>
        </authorList>
    </citation>
    <scope>NUCLEOTIDE SEQUENCE [LARGE SCALE GENOMIC DNA]</scope>
    <source>
        <strain evidence="1 2">176CP5-101</strain>
    </source>
</reference>
<dbReference type="Proteomes" id="UP000321456">
    <property type="component" value="Unassembled WGS sequence"/>
</dbReference>
<dbReference type="RefSeq" id="WP_147741016.1">
    <property type="nucleotide sequence ID" value="NZ_VRUR01000001.1"/>
</dbReference>
<evidence type="ECO:0008006" key="3">
    <source>
        <dbReference type="Google" id="ProtNLM"/>
    </source>
</evidence>
<organism evidence="1 2">
    <name type="scientific">Flagellimonas hymeniacidonis</name>
    <dbReference type="NCBI Taxonomy" id="2603628"/>
    <lineage>
        <taxon>Bacteria</taxon>
        <taxon>Pseudomonadati</taxon>
        <taxon>Bacteroidota</taxon>
        <taxon>Flavobacteriia</taxon>
        <taxon>Flavobacteriales</taxon>
        <taxon>Flavobacteriaceae</taxon>
        <taxon>Flagellimonas</taxon>
    </lineage>
</organism>
<protein>
    <recommendedName>
        <fullName evidence="3">Transposase</fullName>
    </recommendedName>
</protein>
<proteinExistence type="predicted"/>
<accession>A0A5C8V5Q4</accession>
<gene>
    <name evidence="1" type="ORF">FVB32_02540</name>
</gene>
<evidence type="ECO:0000313" key="2">
    <source>
        <dbReference type="Proteomes" id="UP000321456"/>
    </source>
</evidence>
<evidence type="ECO:0000313" key="1">
    <source>
        <dbReference type="EMBL" id="TXN37185.1"/>
    </source>
</evidence>
<keyword evidence="2" id="KW-1185">Reference proteome</keyword>